<comment type="similarity">
    <text evidence="2 6">Belongs to the glycosyl hydrolase 5 (cellulase A) family.</text>
</comment>
<feature type="chain" id="PRO_5025574456" description="cellulase" evidence="7">
    <location>
        <begin position="17"/>
        <end position="349"/>
    </location>
</feature>
<feature type="domain" description="Glycoside hydrolase family 5" evidence="8">
    <location>
        <begin position="45"/>
        <end position="316"/>
    </location>
</feature>
<reference evidence="9" key="1">
    <citation type="journal article" date="2020" name="Stud. Mycol.">
        <title>101 Dothideomycetes genomes: a test case for predicting lifestyles and emergence of pathogens.</title>
        <authorList>
            <person name="Haridas S."/>
            <person name="Albert R."/>
            <person name="Binder M."/>
            <person name="Bloem J."/>
            <person name="Labutti K."/>
            <person name="Salamov A."/>
            <person name="Andreopoulos B."/>
            <person name="Baker S."/>
            <person name="Barry K."/>
            <person name="Bills G."/>
            <person name="Bluhm B."/>
            <person name="Cannon C."/>
            <person name="Castanera R."/>
            <person name="Culley D."/>
            <person name="Daum C."/>
            <person name="Ezra D."/>
            <person name="Gonzalez J."/>
            <person name="Henrissat B."/>
            <person name="Kuo A."/>
            <person name="Liang C."/>
            <person name="Lipzen A."/>
            <person name="Lutzoni F."/>
            <person name="Magnuson J."/>
            <person name="Mondo S."/>
            <person name="Nolan M."/>
            <person name="Ohm R."/>
            <person name="Pangilinan J."/>
            <person name="Park H.-J."/>
            <person name="Ramirez L."/>
            <person name="Alfaro M."/>
            <person name="Sun H."/>
            <person name="Tritt A."/>
            <person name="Yoshinaga Y."/>
            <person name="Zwiers L.-H."/>
            <person name="Turgeon B."/>
            <person name="Goodwin S."/>
            <person name="Spatafora J."/>
            <person name="Crous P."/>
            <person name="Grigoriev I."/>
        </authorList>
    </citation>
    <scope>NUCLEOTIDE SEQUENCE</scope>
    <source>
        <strain evidence="9">Tuck. ex Michener</strain>
    </source>
</reference>
<accession>A0A6A6GV12</accession>
<protein>
    <recommendedName>
        <fullName evidence="3">cellulase</fullName>
        <ecNumber evidence="3">3.2.1.4</ecNumber>
    </recommendedName>
</protein>
<keyword evidence="7" id="KW-0732">Signal</keyword>
<evidence type="ECO:0000256" key="2">
    <source>
        <dbReference type="ARBA" id="ARBA00005641"/>
    </source>
</evidence>
<evidence type="ECO:0000256" key="4">
    <source>
        <dbReference type="ARBA" id="ARBA00022801"/>
    </source>
</evidence>
<gene>
    <name evidence="9" type="ORF">EV356DRAFT_455506</name>
</gene>
<proteinExistence type="inferred from homology"/>
<dbReference type="AlphaFoldDB" id="A0A6A6GV12"/>
<evidence type="ECO:0000256" key="5">
    <source>
        <dbReference type="ARBA" id="ARBA00023295"/>
    </source>
</evidence>
<dbReference type="PANTHER" id="PTHR34142">
    <property type="entry name" value="ENDO-BETA-1,4-GLUCANASE A"/>
    <property type="match status" value="1"/>
</dbReference>
<dbReference type="InterPro" id="IPR001547">
    <property type="entry name" value="Glyco_hydro_5"/>
</dbReference>
<evidence type="ECO:0000256" key="7">
    <source>
        <dbReference type="SAM" id="SignalP"/>
    </source>
</evidence>
<evidence type="ECO:0000256" key="3">
    <source>
        <dbReference type="ARBA" id="ARBA00012601"/>
    </source>
</evidence>
<name>A0A6A6GV12_VIRVR</name>
<evidence type="ECO:0000256" key="1">
    <source>
        <dbReference type="ARBA" id="ARBA00000966"/>
    </source>
</evidence>
<feature type="signal peptide" evidence="7">
    <location>
        <begin position="1"/>
        <end position="16"/>
    </location>
</feature>
<evidence type="ECO:0000313" key="9">
    <source>
        <dbReference type="EMBL" id="KAF2229636.1"/>
    </source>
</evidence>
<dbReference type="Gene3D" id="3.20.20.80">
    <property type="entry name" value="Glycosidases"/>
    <property type="match status" value="1"/>
</dbReference>
<evidence type="ECO:0000313" key="10">
    <source>
        <dbReference type="Proteomes" id="UP000800092"/>
    </source>
</evidence>
<dbReference type="InterPro" id="IPR017853">
    <property type="entry name" value="GH"/>
</dbReference>
<evidence type="ECO:0000259" key="8">
    <source>
        <dbReference type="Pfam" id="PF00150"/>
    </source>
</evidence>
<comment type="catalytic activity">
    <reaction evidence="1">
        <text>Endohydrolysis of (1-&gt;4)-beta-D-glucosidic linkages in cellulose, lichenin and cereal beta-D-glucans.</text>
        <dbReference type="EC" id="3.2.1.4"/>
    </reaction>
</comment>
<sequence>MHFFTLAVAAATAASAATIPQKRGTATAEAPAASSSGAFEFFGINESGAEFGNTNIPGVYGTDYTWYDLSTIDTWISAGMNIFRINLLMERLTPSGLTGALDSAYSGNLTQTVNYITQKGAYAIITPHNYGRFNNAIITDTSGFGTWWKNVAKLYASNSKVVFDTNNEYHDMDQSLVVNLNQAAINGIRAAGATSQYITPEGNAYTGAWSWTLDNSAGNNGATMGALTDPSNKLIYQMHQYLDSDFSGTSATCNNATALSDTLKSATAWLRANNKVGFLGEFAGGINSLCEEAITDGLNYMRSNADVWKGAAWWAAGPWWGTYLYSAEPTSGVAYQYVTQLAKTYGVKV</sequence>
<dbReference type="EC" id="3.2.1.4" evidence="3"/>
<dbReference type="PANTHER" id="PTHR34142:SF1">
    <property type="entry name" value="GLYCOSIDE HYDROLASE FAMILY 5 DOMAIN-CONTAINING PROTEIN"/>
    <property type="match status" value="1"/>
</dbReference>
<dbReference type="Pfam" id="PF00150">
    <property type="entry name" value="Cellulase"/>
    <property type="match status" value="1"/>
</dbReference>
<organism evidence="9 10">
    <name type="scientific">Viridothelium virens</name>
    <name type="common">Speckled blister lichen</name>
    <name type="synonym">Trypethelium virens</name>
    <dbReference type="NCBI Taxonomy" id="1048519"/>
    <lineage>
        <taxon>Eukaryota</taxon>
        <taxon>Fungi</taxon>
        <taxon>Dikarya</taxon>
        <taxon>Ascomycota</taxon>
        <taxon>Pezizomycotina</taxon>
        <taxon>Dothideomycetes</taxon>
        <taxon>Dothideomycetes incertae sedis</taxon>
        <taxon>Trypetheliales</taxon>
        <taxon>Trypetheliaceae</taxon>
        <taxon>Viridothelium</taxon>
    </lineage>
</organism>
<keyword evidence="5 6" id="KW-0326">Glycosidase</keyword>
<keyword evidence="10" id="KW-1185">Reference proteome</keyword>
<dbReference type="Proteomes" id="UP000800092">
    <property type="component" value="Unassembled WGS sequence"/>
</dbReference>
<dbReference type="SUPFAM" id="SSF51445">
    <property type="entry name" value="(Trans)glycosidases"/>
    <property type="match status" value="1"/>
</dbReference>
<keyword evidence="4 6" id="KW-0378">Hydrolase</keyword>
<dbReference type="GO" id="GO:0008810">
    <property type="term" value="F:cellulase activity"/>
    <property type="evidence" value="ECO:0007669"/>
    <property type="project" value="UniProtKB-EC"/>
</dbReference>
<evidence type="ECO:0000256" key="6">
    <source>
        <dbReference type="RuleBase" id="RU361153"/>
    </source>
</evidence>
<dbReference type="OrthoDB" id="5823761at2759"/>
<dbReference type="GO" id="GO:0009251">
    <property type="term" value="P:glucan catabolic process"/>
    <property type="evidence" value="ECO:0007669"/>
    <property type="project" value="TreeGrafter"/>
</dbReference>
<dbReference type="EMBL" id="ML991858">
    <property type="protein sequence ID" value="KAF2229636.1"/>
    <property type="molecule type" value="Genomic_DNA"/>
</dbReference>